<name>A0A154BR09_ANASB</name>
<keyword evidence="12" id="KW-1185">Reference proteome</keyword>
<dbReference type="Proteomes" id="UP000076268">
    <property type="component" value="Unassembled WGS sequence"/>
</dbReference>
<comment type="caution">
    <text evidence="11">The sequence shown here is derived from an EMBL/GenBank/DDBJ whole genome shotgun (WGS) entry which is preliminary data.</text>
</comment>
<dbReference type="PIRSF" id="PIRSF016636">
    <property type="entry name" value="AlgI_DltB"/>
    <property type="match status" value="1"/>
</dbReference>
<feature type="transmembrane region" description="Helical" evidence="10">
    <location>
        <begin position="436"/>
        <end position="454"/>
    </location>
</feature>
<evidence type="ECO:0000313" key="12">
    <source>
        <dbReference type="Proteomes" id="UP000076268"/>
    </source>
</evidence>
<feature type="transmembrane region" description="Helical" evidence="10">
    <location>
        <begin position="53"/>
        <end position="69"/>
    </location>
</feature>
<accession>A0A154BR09</accession>
<comment type="subcellular location">
    <subcellularLocation>
        <location evidence="1">Cell membrane</location>
        <topology evidence="1">Multi-pass membrane protein</topology>
    </subcellularLocation>
</comment>
<dbReference type="InterPro" id="IPR024194">
    <property type="entry name" value="Ac/AlaTfrase_AlgI/DltB"/>
</dbReference>
<sequence>MLFNSFIFLFAFLPITWCMFRVAVKYRYLDLALWILLLASLVFYSYWNPPYILLIVASIIFNFTLVNQFDRYPAKAKTLLWIGMLVNLAPITYFKYYNFFIHNINDAFHTSFIKPELFLPLGISFFTFQQISYLLDYYRGITTKPRFLYYALVVCFFPHLIAGPILIYRDIIPQLKDLRTYGISWRNICIGLGLISLGLFKKVVIADSISPWVGEVFNNNEPLKFWDAWIGALSYTYQIYFDFSGYSDMAIGLGKLFNVSLPVNFNSPYKSTSIIDFWRRWHITLSRFLREYVYIALGGNRGTELRRYVNVFTTMLLGGLWHGAGWNFIVWGGAHGLIICINHLWRKVNQRLGIPIFKPLAWLMTFTSVIFCWVMFRAQSFTQGWEFIKVMTGLQTAELGVLPLKRLACIAFLTIACLTLPENWEWTNFNNKKETKVKLAICFVLIIISVLFISENPSEFLYFQF</sequence>
<dbReference type="EMBL" id="LSGP01000017">
    <property type="protein sequence ID" value="KYZ76434.1"/>
    <property type="molecule type" value="Genomic_DNA"/>
</dbReference>
<organism evidence="11 12">
    <name type="scientific">Anaerosporomusa subterranea</name>
    <dbReference type="NCBI Taxonomy" id="1794912"/>
    <lineage>
        <taxon>Bacteria</taxon>
        <taxon>Bacillati</taxon>
        <taxon>Bacillota</taxon>
        <taxon>Negativicutes</taxon>
        <taxon>Acetonemataceae</taxon>
        <taxon>Anaerosporomusa</taxon>
    </lineage>
</organism>
<dbReference type="InterPro" id="IPR028362">
    <property type="entry name" value="AlgI"/>
</dbReference>
<dbReference type="GO" id="GO:0005886">
    <property type="term" value="C:plasma membrane"/>
    <property type="evidence" value="ECO:0007669"/>
    <property type="project" value="UniProtKB-SubCell"/>
</dbReference>
<evidence type="ECO:0000256" key="5">
    <source>
        <dbReference type="ARBA" id="ARBA00022692"/>
    </source>
</evidence>
<feature type="transmembrane region" description="Helical" evidence="10">
    <location>
        <begin position="6"/>
        <end position="24"/>
    </location>
</feature>
<dbReference type="AlphaFoldDB" id="A0A154BR09"/>
<proteinExistence type="inferred from homology"/>
<dbReference type="GO" id="GO:0016746">
    <property type="term" value="F:acyltransferase activity"/>
    <property type="evidence" value="ECO:0007669"/>
    <property type="project" value="UniProtKB-KW"/>
</dbReference>
<reference evidence="11 12" key="1">
    <citation type="submission" date="2016-02" db="EMBL/GenBank/DDBJ databases">
        <title>Anaerosporomusa subterraneum gen. nov., sp. nov., a spore-forming obligate anaerobe isolated from saprolite.</title>
        <authorList>
            <person name="Choi J.K."/>
            <person name="Shah M."/>
            <person name="Yee N."/>
        </authorList>
    </citation>
    <scope>NUCLEOTIDE SEQUENCE [LARGE SCALE GENOMIC DNA]</scope>
    <source>
        <strain evidence="11 12">RU4</strain>
    </source>
</reference>
<dbReference type="Pfam" id="PF03062">
    <property type="entry name" value="MBOAT"/>
    <property type="match status" value="1"/>
</dbReference>
<evidence type="ECO:0000256" key="8">
    <source>
        <dbReference type="ARBA" id="ARBA00023315"/>
    </source>
</evidence>
<evidence type="ECO:0008006" key="13">
    <source>
        <dbReference type="Google" id="ProtNLM"/>
    </source>
</evidence>
<dbReference type="OrthoDB" id="9805788at2"/>
<gene>
    <name evidence="11" type="ORF">AXX12_08350</name>
</gene>
<dbReference type="STRING" id="1794912.AXX12_08350"/>
<feature type="transmembrane region" description="Helical" evidence="10">
    <location>
        <begin position="328"/>
        <end position="345"/>
    </location>
</feature>
<evidence type="ECO:0000256" key="1">
    <source>
        <dbReference type="ARBA" id="ARBA00004651"/>
    </source>
</evidence>
<evidence type="ECO:0000256" key="2">
    <source>
        <dbReference type="ARBA" id="ARBA00010323"/>
    </source>
</evidence>
<evidence type="ECO:0000256" key="4">
    <source>
        <dbReference type="ARBA" id="ARBA00022679"/>
    </source>
</evidence>
<dbReference type="PANTHER" id="PTHR13285">
    <property type="entry name" value="ACYLTRANSFERASE"/>
    <property type="match status" value="1"/>
</dbReference>
<feature type="transmembrane region" description="Helical" evidence="10">
    <location>
        <begin position="117"/>
        <end position="135"/>
    </location>
</feature>
<feature type="transmembrane region" description="Helical" evidence="10">
    <location>
        <begin position="78"/>
        <end position="97"/>
    </location>
</feature>
<dbReference type="GO" id="GO:0042121">
    <property type="term" value="P:alginic acid biosynthetic process"/>
    <property type="evidence" value="ECO:0007669"/>
    <property type="project" value="InterPro"/>
</dbReference>
<feature type="transmembrane region" description="Helical" evidence="10">
    <location>
        <begin position="180"/>
        <end position="200"/>
    </location>
</feature>
<keyword evidence="5 10" id="KW-0812">Transmembrane</keyword>
<evidence type="ECO:0000256" key="6">
    <source>
        <dbReference type="ARBA" id="ARBA00022989"/>
    </source>
</evidence>
<dbReference type="InterPro" id="IPR004299">
    <property type="entry name" value="MBOAT_fam"/>
</dbReference>
<evidence type="ECO:0000256" key="7">
    <source>
        <dbReference type="ARBA" id="ARBA00023136"/>
    </source>
</evidence>
<dbReference type="InterPro" id="IPR051085">
    <property type="entry name" value="MB_O-acyltransferase"/>
</dbReference>
<feature type="transmembrane region" description="Helical" evidence="10">
    <location>
        <begin position="147"/>
        <end position="168"/>
    </location>
</feature>
<keyword evidence="6 10" id="KW-1133">Transmembrane helix</keyword>
<keyword evidence="8 9" id="KW-0012">Acyltransferase</keyword>
<comment type="similarity">
    <text evidence="2 9">Belongs to the membrane-bound acyltransferase family.</text>
</comment>
<evidence type="ECO:0000256" key="10">
    <source>
        <dbReference type="SAM" id="Phobius"/>
    </source>
</evidence>
<evidence type="ECO:0000256" key="9">
    <source>
        <dbReference type="PIRNR" id="PIRNR016636"/>
    </source>
</evidence>
<dbReference type="PANTHER" id="PTHR13285:SF23">
    <property type="entry name" value="TEICHOIC ACID D-ALANYLTRANSFERASE"/>
    <property type="match status" value="1"/>
</dbReference>
<evidence type="ECO:0000313" key="11">
    <source>
        <dbReference type="EMBL" id="KYZ76434.1"/>
    </source>
</evidence>
<keyword evidence="7 9" id="KW-0472">Membrane</keyword>
<keyword evidence="4 9" id="KW-0808">Transferase</keyword>
<evidence type="ECO:0000256" key="3">
    <source>
        <dbReference type="ARBA" id="ARBA00022475"/>
    </source>
</evidence>
<feature type="transmembrane region" description="Helical" evidence="10">
    <location>
        <begin position="357"/>
        <end position="376"/>
    </location>
</feature>
<dbReference type="PIRSF" id="PIRSF500217">
    <property type="entry name" value="AlgI"/>
    <property type="match status" value="1"/>
</dbReference>
<keyword evidence="3 9" id="KW-1003">Cell membrane</keyword>
<protein>
    <recommendedName>
        <fullName evidence="13">Alginate O-acetyltransferase</fullName>
    </recommendedName>
</protein>